<organism evidence="9">
    <name type="scientific">Solibacter usitatus (strain Ellin6076)</name>
    <dbReference type="NCBI Taxonomy" id="234267"/>
    <lineage>
        <taxon>Bacteria</taxon>
        <taxon>Pseudomonadati</taxon>
        <taxon>Acidobacteriota</taxon>
        <taxon>Terriglobia</taxon>
        <taxon>Bryobacterales</taxon>
        <taxon>Solibacteraceae</taxon>
        <taxon>Candidatus Solibacter</taxon>
    </lineage>
</organism>
<dbReference type="EC" id="2.7.7.7" evidence="1"/>
<proteinExistence type="predicted"/>
<evidence type="ECO:0000256" key="1">
    <source>
        <dbReference type="ARBA" id="ARBA00012417"/>
    </source>
</evidence>
<dbReference type="Gene3D" id="1.10.150.870">
    <property type="match status" value="1"/>
</dbReference>
<dbReference type="PANTHER" id="PTHR32294:SF0">
    <property type="entry name" value="DNA POLYMERASE III SUBUNIT ALPHA"/>
    <property type="match status" value="1"/>
</dbReference>
<evidence type="ECO:0000256" key="3">
    <source>
        <dbReference type="ARBA" id="ARBA00022679"/>
    </source>
</evidence>
<dbReference type="InterPro" id="IPR003141">
    <property type="entry name" value="Pol/His_phosphatase_N"/>
</dbReference>
<comment type="catalytic activity">
    <reaction evidence="7">
        <text>DNA(n) + a 2'-deoxyribonucleoside 5'-triphosphate = DNA(n+1) + diphosphate</text>
        <dbReference type="Rhea" id="RHEA:22508"/>
        <dbReference type="Rhea" id="RHEA-COMP:17339"/>
        <dbReference type="Rhea" id="RHEA-COMP:17340"/>
        <dbReference type="ChEBI" id="CHEBI:33019"/>
        <dbReference type="ChEBI" id="CHEBI:61560"/>
        <dbReference type="ChEBI" id="CHEBI:173112"/>
        <dbReference type="EC" id="2.7.7.7"/>
    </reaction>
</comment>
<dbReference type="CDD" id="cd04485">
    <property type="entry name" value="DnaE_OBF"/>
    <property type="match status" value="1"/>
</dbReference>
<dbReference type="InParanoid" id="Q02D38"/>
<dbReference type="GO" id="GO:0008408">
    <property type="term" value="F:3'-5' exonuclease activity"/>
    <property type="evidence" value="ECO:0007669"/>
    <property type="project" value="InterPro"/>
</dbReference>
<dbReference type="InterPro" id="IPR041931">
    <property type="entry name" value="DNA_pol3_alpha_thumb_dom"/>
</dbReference>
<dbReference type="AlphaFoldDB" id="Q02D38"/>
<dbReference type="InterPro" id="IPR004805">
    <property type="entry name" value="DnaE2/DnaE/PolC"/>
</dbReference>
<evidence type="ECO:0000256" key="5">
    <source>
        <dbReference type="ARBA" id="ARBA00022705"/>
    </source>
</evidence>
<evidence type="ECO:0000256" key="2">
    <source>
        <dbReference type="ARBA" id="ARBA00019114"/>
    </source>
</evidence>
<dbReference type="Pfam" id="PF17657">
    <property type="entry name" value="DNA_pol3_finger"/>
    <property type="match status" value="1"/>
</dbReference>
<keyword evidence="3 9" id="KW-0808">Transferase</keyword>
<dbReference type="SUPFAM" id="SSF89550">
    <property type="entry name" value="PHP domain-like"/>
    <property type="match status" value="1"/>
</dbReference>
<reference evidence="9" key="1">
    <citation type="submission" date="2006-10" db="EMBL/GenBank/DDBJ databases">
        <title>Complete sequence of Solibacter usitatus Ellin6076.</title>
        <authorList>
            <consortium name="US DOE Joint Genome Institute"/>
            <person name="Copeland A."/>
            <person name="Lucas S."/>
            <person name="Lapidus A."/>
            <person name="Barry K."/>
            <person name="Detter J.C."/>
            <person name="Glavina del Rio T."/>
            <person name="Hammon N."/>
            <person name="Israni S."/>
            <person name="Dalin E."/>
            <person name="Tice H."/>
            <person name="Pitluck S."/>
            <person name="Thompson L.S."/>
            <person name="Brettin T."/>
            <person name="Bruce D."/>
            <person name="Han C."/>
            <person name="Tapia R."/>
            <person name="Gilna P."/>
            <person name="Schmutz J."/>
            <person name="Larimer F."/>
            <person name="Land M."/>
            <person name="Hauser L."/>
            <person name="Kyrpides N."/>
            <person name="Mikhailova N."/>
            <person name="Janssen P.H."/>
            <person name="Kuske C.R."/>
            <person name="Richardson P."/>
        </authorList>
    </citation>
    <scope>NUCLEOTIDE SEQUENCE</scope>
    <source>
        <strain evidence="9">Ellin6076</strain>
    </source>
</reference>
<dbReference type="Pfam" id="PF07733">
    <property type="entry name" value="DNA_pol3_alpha"/>
    <property type="match status" value="1"/>
</dbReference>
<dbReference type="InterPro" id="IPR040982">
    <property type="entry name" value="DNA_pol3_finger"/>
</dbReference>
<dbReference type="STRING" id="234267.Acid_0012"/>
<accession>Q02D38</accession>
<dbReference type="Pfam" id="PF14579">
    <property type="entry name" value="HHH_6"/>
    <property type="match status" value="1"/>
</dbReference>
<dbReference type="InterPro" id="IPR016195">
    <property type="entry name" value="Pol/histidinol_Pase-like"/>
</dbReference>
<evidence type="ECO:0000256" key="6">
    <source>
        <dbReference type="ARBA" id="ARBA00022932"/>
    </source>
</evidence>
<evidence type="ECO:0000256" key="7">
    <source>
        <dbReference type="ARBA" id="ARBA00049244"/>
    </source>
</evidence>
<dbReference type="SMART" id="SM00481">
    <property type="entry name" value="POLIIIAc"/>
    <property type="match status" value="1"/>
</dbReference>
<dbReference type="InterPro" id="IPR004013">
    <property type="entry name" value="PHP_dom"/>
</dbReference>
<dbReference type="EMBL" id="CP000473">
    <property type="protein sequence ID" value="ABJ81028.1"/>
    <property type="molecule type" value="Genomic_DNA"/>
</dbReference>
<keyword evidence="5" id="KW-0235">DNA replication</keyword>
<dbReference type="FunCoup" id="Q02D38">
    <property type="interactions" value="415"/>
</dbReference>
<dbReference type="Gene3D" id="3.20.20.140">
    <property type="entry name" value="Metal-dependent hydrolases"/>
    <property type="match status" value="1"/>
</dbReference>
<keyword evidence="4 9" id="KW-0548">Nucleotidyltransferase</keyword>
<evidence type="ECO:0000259" key="8">
    <source>
        <dbReference type="SMART" id="SM00481"/>
    </source>
</evidence>
<sequence>MSFVHLHCHTDYSLLDGACDIDQLMKIMVEQKMPAVAMTDHGNLFGAVKFYNAAKASGIHPVIGCEVYVSQKGHKERTNTDRYNHLVLLCENQQGYKNLIKLVSTSYLEGFYYKPRIDLDLLSQHSEGLIGMSACLRGHIPETILNDKYDDARRMAHQYGDIFGAKNFFLEIQDHHLEQDKRLTPELVRLSSETGFPLVATNDSHYLRKDDARAHEILMCIQTGKSFNDPNRMRWSTPDFYLKTREEMMQLFGELEHSLDRTWEIAQRCHVKLEKVLDPFPRFDIPTEHTTDTYFEYVARMGFEKRRGRLEAMKAKGTLKHDLEEYAERLDREIKMIQNMKFSGYFLVVWDFIRYAKDQGIPVGPGRGSAAGSLVSYAMEITDIDPLQYGLLFERFLNPERVSFPDVDVDFCMNRRGEVIQYVTQKYGREQVAQIITFNTLGARAAIKDVGRVLEMPLPEVERLTKLVPATLNISLQEAIDQEPGFKEAARKDPRCDDVLKVALRLEGLSRNCSVHAAGVVISPLPLQDLVPLYKTNRDEIVTQFDMGGLEKLQLLKMDFLGLTTLTLIQDALRLIKKRHGVTIVPEDLPLDDKGTYEVFCKGITSGVFQFESSGMRDILRRYQPSRLEDLTALNALYRPGPIQGGMVDDFIERKWGRKAVQYDLPELQVLLEETYGVIVYQEQVMQISNRIAGYSLGDADLLRRAMGKKKLEEMVKQRERFVKGALERGFNQKKVEKIFDLMEQFAGYGFNKSHSAAYAYLAFVTAYLKAHYPVDFMAALLTSETGNTAKVVKYINECREMGIKILPPDVNHSEWSFTPDGDAIRFGMGAIKNVGQSAVEAIGKTRAEVGKFPSLHEFCEKVDLGAVNRRMIESLIRAGAMDSLEGTRSQKFAAVEGAMEAGARAQRDRESGQVGLFGEVIAADEPHSAPLPNIPDWSEKEKLAGEKELLGFWVTGHPMDRYMEKVAELANADTSSLEGLAKNHEVAICGVLTGIARKRNREGKPWCAMTLEDRAGSVEALLFATNYERLASQAVEDTVVLMRALVLPEEGTNPKLSVQDIVALDNARIDMPSVIAIRVWLGRNGGVDRAAALEELFKRKPGPTSVRLRLEAPRDFSILIDVEAKVRPDREFKAAVEQICGPECVEKVAG</sequence>
<dbReference type="NCBIfam" id="TIGR00594">
    <property type="entry name" value="polc"/>
    <property type="match status" value="1"/>
</dbReference>
<feature type="domain" description="Polymerase/histidinol phosphatase N-terminal" evidence="8">
    <location>
        <begin position="4"/>
        <end position="71"/>
    </location>
</feature>
<dbReference type="InterPro" id="IPR029460">
    <property type="entry name" value="DNAPol_HHH"/>
</dbReference>
<dbReference type="Gene3D" id="1.10.10.1600">
    <property type="entry name" value="Bacterial DNA polymerase III alpha subunit, thumb domain"/>
    <property type="match status" value="1"/>
</dbReference>
<dbReference type="NCBIfam" id="NF005298">
    <property type="entry name" value="PRK06826.1"/>
    <property type="match status" value="1"/>
</dbReference>
<dbReference type="PANTHER" id="PTHR32294">
    <property type="entry name" value="DNA POLYMERASE III SUBUNIT ALPHA"/>
    <property type="match status" value="1"/>
</dbReference>
<dbReference type="GO" id="GO:0006260">
    <property type="term" value="P:DNA replication"/>
    <property type="evidence" value="ECO:0007669"/>
    <property type="project" value="UniProtKB-KW"/>
</dbReference>
<dbReference type="InterPro" id="IPR011708">
    <property type="entry name" value="DNA_pol3_alpha_NTPase_dom"/>
</dbReference>
<dbReference type="OrthoDB" id="9803237at2"/>
<keyword evidence="6" id="KW-0239">DNA-directed DNA polymerase</keyword>
<name>Q02D38_SOLUE</name>
<dbReference type="KEGG" id="sus:Acid_0012"/>
<dbReference type="GO" id="GO:0003887">
    <property type="term" value="F:DNA-directed DNA polymerase activity"/>
    <property type="evidence" value="ECO:0007669"/>
    <property type="project" value="UniProtKB-KW"/>
</dbReference>
<dbReference type="Pfam" id="PF02811">
    <property type="entry name" value="PHP"/>
    <property type="match status" value="1"/>
</dbReference>
<dbReference type="HOGENOM" id="CLU_001600_0_0_0"/>
<evidence type="ECO:0000313" key="9">
    <source>
        <dbReference type="EMBL" id="ABJ81028.1"/>
    </source>
</evidence>
<gene>
    <name evidence="9" type="ordered locus">Acid_0012</name>
</gene>
<dbReference type="NCBIfam" id="NF004226">
    <property type="entry name" value="PRK05673.1"/>
    <property type="match status" value="1"/>
</dbReference>
<evidence type="ECO:0000256" key="4">
    <source>
        <dbReference type="ARBA" id="ARBA00022695"/>
    </source>
</evidence>
<dbReference type="eggNOG" id="COG0587">
    <property type="taxonomic scope" value="Bacteria"/>
</dbReference>
<dbReference type="CDD" id="cd12113">
    <property type="entry name" value="PHP_PolIIIA_DnaE3"/>
    <property type="match status" value="1"/>
</dbReference>
<protein>
    <recommendedName>
        <fullName evidence="2">DNA polymerase III subunit alpha</fullName>
        <ecNumber evidence="1">2.7.7.7</ecNumber>
    </recommendedName>
</protein>